<dbReference type="InterPro" id="IPR036388">
    <property type="entry name" value="WH-like_DNA-bd_sf"/>
</dbReference>
<dbReference type="RefSeq" id="WP_055945305.1">
    <property type="nucleotide sequence ID" value="NZ_LLKB01000005.1"/>
</dbReference>
<organism evidence="3 4">
    <name type="scientific">Butyribacter intestini</name>
    <dbReference type="NCBI Taxonomy" id="1703332"/>
    <lineage>
        <taxon>Bacteria</taxon>
        <taxon>Bacillati</taxon>
        <taxon>Bacillota</taxon>
        <taxon>Clostridia</taxon>
        <taxon>Lachnospirales</taxon>
        <taxon>Lachnospiraceae</taxon>
        <taxon>Butyribacter</taxon>
    </lineage>
</organism>
<reference evidence="3 4" key="1">
    <citation type="submission" date="2015-10" db="EMBL/GenBank/DDBJ databases">
        <title>Butyribacter intestini gen. nov., sp. nov., a butyric acid-producing bacterium of the family Lachnospiraceae isolated from the human faeces.</title>
        <authorList>
            <person name="Zou Y."/>
            <person name="Xue W."/>
            <person name="Luo G."/>
            <person name="Lv M."/>
        </authorList>
    </citation>
    <scope>NUCLEOTIDE SEQUENCE [LARGE SCALE GENOMIC DNA]</scope>
    <source>
        <strain evidence="3 4">TF01-11</strain>
    </source>
</reference>
<gene>
    <name evidence="3" type="ORF">APZ18_12180</name>
</gene>
<accession>A0AAW3JRG6</accession>
<comment type="caution">
    <text evidence="3">The sequence shown here is derived from an EMBL/GenBank/DDBJ whole genome shotgun (WGS) entry which is preliminary data.</text>
</comment>
<dbReference type="EMBL" id="LLKB01000005">
    <property type="protein sequence ID" value="KQC85433.1"/>
    <property type="molecule type" value="Genomic_DNA"/>
</dbReference>
<evidence type="ECO:0000256" key="1">
    <source>
        <dbReference type="SAM" id="Coils"/>
    </source>
</evidence>
<evidence type="ECO:0000313" key="3">
    <source>
        <dbReference type="EMBL" id="KQC85433.1"/>
    </source>
</evidence>
<sequence length="1175" mass="129839">MRTIRIENIENGKPKQEIIFDMQPDHMERKLSGSISRELNCADSLSFDIYPDNPGYDMLSPCLTKIWCVDTPEVEFLGRVLKAVPLMDNTGAIYKQVTCEGYLAYLQDSSTEIEAFDMSPVELAKELIDRHNSNVPEHQFIIEFDATVTDTQKAELSTSGGTTFDELSALVSKYGWEISVSYKMDLVEGKALFDKLTVSKKIGKICGDSVIEIGYNLLSYSCEQDMSTLCTRILPLGQKIYTDEDNLERVSIAGVNGGNKYLSKNEDVYGVIQRTVLYEDINDPTELLNEAQKYIDIYSVPYSSYTISAIDPHYLNGNKERIQVGNWYKVNAKMLGIDGVMLRVNKQTISLESPANDSFSVGSTAATASGSIAGAVTGEKLSLLADQSNTNNIIVTKQLAAQQAWINDLVAVNITTDNLKAKVAEIDSLTANDAIIKNIIAQTITTDNISAAVGNIKNLTSESALINNIRSTIITTDFSDAVVGRMSDGVITNALIKSLTADKIASGTIYTDNVQIQSKDGTMVLKDSTMQISDGKKVRVQVGKDANNNYTIIIYDENGNVLWGEGGITENAVRDGLINDRMVADDANINAKKVNIPSLVREINNGTETIKSSAINYDPTGQSLNIAFNKIVSQLLDDIGFNQYYDAQKMQEGWIYVGEYAHSGNVQWDREHKHYECDIISLSKKYSYVNNSFMPLDGTAYTLSAYIKGRAMIYYPTALETGDVFDNAETTRVKYDFVYDSTKGKPVFTPADDDGVIEIYAIKLEYGGAMTEFCLSADEEEREGRVQMANFEVSNTNLKYELYEKNEENQQKFSQIDVNIDGIKETVGVIQGDYVTSAALNLKADEINAKVSETYQTIDGMNNYAKASELALKADSAILGNYQTIAGMSSYATTTWAQNQISSKVSVGDVCSEINQSSEQIALNSNRLVVNSTNFKLDDSGNGSIGGWQFGRGYMYSDGEAFISTHSRTGYYSWDGFPYKATIMQGKLICGIQSGALDEAVPDTTRGYCDFSVAGIFAKDKKMSSGYLFAVGTENGVVTTNTGAFTASDRRLKTNITEIDEQYANDLIDGLKPSTYTMIDGKRTHSGFIADEVKMTAEKVLGTVDDFAAYATVQIDEDKKDYAALRYEEFIAPLTKYCQCLKRDLKQEIERNRQLQSELLKLQCEVMTIKAKLNN</sequence>
<feature type="domain" description="Peptidase S74" evidence="2">
    <location>
        <begin position="1048"/>
        <end position="1159"/>
    </location>
</feature>
<evidence type="ECO:0000313" key="4">
    <source>
        <dbReference type="Proteomes" id="UP000050833"/>
    </source>
</evidence>
<dbReference type="InterPro" id="IPR030392">
    <property type="entry name" value="S74_ICA"/>
</dbReference>
<name>A0AAW3JRG6_9FIRM</name>
<dbReference type="AlphaFoldDB" id="A0AAW3JRG6"/>
<keyword evidence="4" id="KW-1185">Reference proteome</keyword>
<proteinExistence type="predicted"/>
<dbReference type="PROSITE" id="PS51688">
    <property type="entry name" value="ICA"/>
    <property type="match status" value="1"/>
</dbReference>
<evidence type="ECO:0000259" key="2">
    <source>
        <dbReference type="PROSITE" id="PS51688"/>
    </source>
</evidence>
<dbReference type="Proteomes" id="UP000050833">
    <property type="component" value="Unassembled WGS sequence"/>
</dbReference>
<dbReference type="Gene3D" id="1.10.10.10">
    <property type="entry name" value="Winged helix-like DNA-binding domain superfamily/Winged helix DNA-binding domain"/>
    <property type="match status" value="1"/>
</dbReference>
<dbReference type="Pfam" id="PF13884">
    <property type="entry name" value="Peptidase_S74"/>
    <property type="match status" value="1"/>
</dbReference>
<protein>
    <recommendedName>
        <fullName evidence="2">Peptidase S74 domain-containing protein</fullName>
    </recommendedName>
</protein>
<feature type="coiled-coil region" evidence="1">
    <location>
        <begin position="1138"/>
        <end position="1172"/>
    </location>
</feature>
<keyword evidence="1" id="KW-0175">Coiled coil</keyword>